<evidence type="ECO:0000313" key="1">
    <source>
        <dbReference type="EMBL" id="KAJ1915790.1"/>
    </source>
</evidence>
<sequence>MASPAHYTGRQRKARHHLLQLRDFQTQWDELCYDGLTLATAVVNSRIEATYADLPTHWPPALLVFPNLRDKYRTAVLRRVYQHAQALDHILNGLASLLHGLQRSLTALEDLVNTNRSAPPCTGSDADTALPWFCVATPADLYARATELVDMYREDYAARQSLLADMLAVESRPVGVTLLSAWLNSLAIQPHRRAEFNEIIRLELRE</sequence>
<organism evidence="1 2">
    <name type="scientific">Tieghemiomyces parasiticus</name>
    <dbReference type="NCBI Taxonomy" id="78921"/>
    <lineage>
        <taxon>Eukaryota</taxon>
        <taxon>Fungi</taxon>
        <taxon>Fungi incertae sedis</taxon>
        <taxon>Zoopagomycota</taxon>
        <taxon>Kickxellomycotina</taxon>
        <taxon>Dimargaritomycetes</taxon>
        <taxon>Dimargaritales</taxon>
        <taxon>Dimargaritaceae</taxon>
        <taxon>Tieghemiomyces</taxon>
    </lineage>
</organism>
<protein>
    <submittedName>
        <fullName evidence="1">Uncharacterized protein</fullName>
    </submittedName>
</protein>
<dbReference type="OrthoDB" id="17066at2759"/>
<dbReference type="PANTHER" id="PTHR15827">
    <property type="entry name" value="CYCLIN-DEPENDENT KINASE 2-INTERACTING PROTEIN"/>
    <property type="match status" value="1"/>
</dbReference>
<proteinExistence type="predicted"/>
<dbReference type="AlphaFoldDB" id="A0A9W8DNA7"/>
<dbReference type="EMBL" id="JANBPT010000613">
    <property type="protein sequence ID" value="KAJ1915790.1"/>
    <property type="molecule type" value="Genomic_DNA"/>
</dbReference>
<dbReference type="Proteomes" id="UP001150569">
    <property type="component" value="Unassembled WGS sequence"/>
</dbReference>
<keyword evidence="2" id="KW-1185">Reference proteome</keyword>
<accession>A0A9W8DNA7</accession>
<name>A0A9W8DNA7_9FUNG</name>
<dbReference type="PANTHER" id="PTHR15827:SF2">
    <property type="entry name" value="CYCLIN-DEPENDENT KINASE 2-INTERACTING PROTEIN"/>
    <property type="match status" value="1"/>
</dbReference>
<evidence type="ECO:0000313" key="2">
    <source>
        <dbReference type="Proteomes" id="UP001150569"/>
    </source>
</evidence>
<reference evidence="1" key="1">
    <citation type="submission" date="2022-07" db="EMBL/GenBank/DDBJ databases">
        <title>Phylogenomic reconstructions and comparative analyses of Kickxellomycotina fungi.</title>
        <authorList>
            <person name="Reynolds N.K."/>
            <person name="Stajich J.E."/>
            <person name="Barry K."/>
            <person name="Grigoriev I.V."/>
            <person name="Crous P."/>
            <person name="Smith M.E."/>
        </authorList>
    </citation>
    <scope>NUCLEOTIDE SEQUENCE</scope>
    <source>
        <strain evidence="1">RSA 861</strain>
    </source>
</reference>
<comment type="caution">
    <text evidence="1">The sequence shown here is derived from an EMBL/GenBank/DDBJ whole genome shotgun (WGS) entry which is preliminary data.</text>
</comment>
<gene>
    <name evidence="1" type="ORF">IWQ60_008319</name>
</gene>